<evidence type="ECO:0000256" key="6">
    <source>
        <dbReference type="ARBA" id="ARBA00023008"/>
    </source>
</evidence>
<dbReference type="SUPFAM" id="SSF48056">
    <property type="entry name" value="Di-copper centre-containing domain"/>
    <property type="match status" value="1"/>
</dbReference>
<feature type="domain" description="Tyrosinase copper-binding" evidence="9">
    <location>
        <begin position="419"/>
        <end position="430"/>
    </location>
</feature>
<organism evidence="10 11">
    <name type="scientific">Digitaria exilis</name>
    <dbReference type="NCBI Taxonomy" id="1010633"/>
    <lineage>
        <taxon>Eukaryota</taxon>
        <taxon>Viridiplantae</taxon>
        <taxon>Streptophyta</taxon>
        <taxon>Embryophyta</taxon>
        <taxon>Tracheophyta</taxon>
        <taxon>Spermatophyta</taxon>
        <taxon>Magnoliopsida</taxon>
        <taxon>Liliopsida</taxon>
        <taxon>Poales</taxon>
        <taxon>Poaceae</taxon>
        <taxon>PACMAD clade</taxon>
        <taxon>Panicoideae</taxon>
        <taxon>Panicodae</taxon>
        <taxon>Paniceae</taxon>
        <taxon>Anthephorinae</taxon>
        <taxon>Digitaria</taxon>
    </lineage>
</organism>
<evidence type="ECO:0000256" key="4">
    <source>
        <dbReference type="ARBA" id="ARBA00022784"/>
    </source>
</evidence>
<evidence type="ECO:0000256" key="5">
    <source>
        <dbReference type="ARBA" id="ARBA00023002"/>
    </source>
</evidence>
<dbReference type="GO" id="GO:0046872">
    <property type="term" value="F:metal ion binding"/>
    <property type="evidence" value="ECO:0007669"/>
    <property type="project" value="UniProtKB-KW"/>
</dbReference>
<comment type="caution">
    <text evidence="10">The sequence shown here is derived from an EMBL/GenBank/DDBJ whole genome shotgun (WGS) entry which is preliminary data.</text>
</comment>
<dbReference type="GO" id="GO:0004097">
    <property type="term" value="F:catechol oxidase activity"/>
    <property type="evidence" value="ECO:0007669"/>
    <property type="project" value="InterPro"/>
</dbReference>
<dbReference type="InterPro" id="IPR050316">
    <property type="entry name" value="Tyrosinase/Hemocyanin"/>
</dbReference>
<dbReference type="EMBL" id="JACEFO010002380">
    <property type="protein sequence ID" value="KAF8662491.1"/>
    <property type="molecule type" value="Genomic_DNA"/>
</dbReference>
<evidence type="ECO:0000313" key="10">
    <source>
        <dbReference type="EMBL" id="KAF8662491.1"/>
    </source>
</evidence>
<evidence type="ECO:0000313" key="11">
    <source>
        <dbReference type="Proteomes" id="UP000636709"/>
    </source>
</evidence>
<keyword evidence="11" id="KW-1185">Reference proteome</keyword>
<dbReference type="PANTHER" id="PTHR11474:SF117">
    <property type="entry name" value="POLYPHENOL OXIDASE CHLOROPLASTIC"/>
    <property type="match status" value="1"/>
</dbReference>
<dbReference type="Gene3D" id="1.10.1280.10">
    <property type="entry name" value="Di-copper center containing domain from catechol oxidase"/>
    <property type="match status" value="1"/>
</dbReference>
<comment type="similarity">
    <text evidence="2">Belongs to the tyrosinase family.</text>
</comment>
<dbReference type="OrthoDB" id="6132182at2759"/>
<dbReference type="PANTHER" id="PTHR11474">
    <property type="entry name" value="TYROSINASE FAMILY MEMBER"/>
    <property type="match status" value="1"/>
</dbReference>
<evidence type="ECO:0000256" key="7">
    <source>
        <dbReference type="ARBA" id="ARBA00023157"/>
    </source>
</evidence>
<name>A0A835E634_9POAL</name>
<keyword evidence="7" id="KW-1015">Disulfide bond</keyword>
<dbReference type="InterPro" id="IPR022739">
    <property type="entry name" value="Polyphenol_oxidase_cen"/>
</dbReference>
<comment type="cofactor">
    <cofactor evidence="1">
        <name>Cu(2+)</name>
        <dbReference type="ChEBI" id="CHEBI:29036"/>
    </cofactor>
</comment>
<protein>
    <recommendedName>
        <fullName evidence="9">Tyrosinase copper-binding domain-containing protein</fullName>
    </recommendedName>
</protein>
<feature type="compositionally biased region" description="Low complexity" evidence="8">
    <location>
        <begin position="7"/>
        <end position="36"/>
    </location>
</feature>
<keyword evidence="4" id="KW-0883">Thioether bond</keyword>
<feature type="compositionally biased region" description="Basic residues" evidence="8">
    <location>
        <begin position="38"/>
        <end position="47"/>
    </location>
</feature>
<dbReference type="Pfam" id="PF00264">
    <property type="entry name" value="Tyrosinase"/>
    <property type="match status" value="1"/>
</dbReference>
<evidence type="ECO:0000256" key="3">
    <source>
        <dbReference type="ARBA" id="ARBA00022723"/>
    </source>
</evidence>
<evidence type="ECO:0000256" key="1">
    <source>
        <dbReference type="ARBA" id="ARBA00001973"/>
    </source>
</evidence>
<feature type="compositionally biased region" description="Low complexity" evidence="8">
    <location>
        <begin position="48"/>
        <end position="57"/>
    </location>
</feature>
<gene>
    <name evidence="10" type="ORF">HU200_056081</name>
</gene>
<dbReference type="PROSITE" id="PS00498">
    <property type="entry name" value="TYROSINASE_2"/>
    <property type="match status" value="1"/>
</dbReference>
<dbReference type="PRINTS" id="PR00092">
    <property type="entry name" value="TYROSINASE"/>
</dbReference>
<evidence type="ECO:0000256" key="2">
    <source>
        <dbReference type="ARBA" id="ARBA00009928"/>
    </source>
</evidence>
<dbReference type="Pfam" id="PF12142">
    <property type="entry name" value="PPO1_DWL"/>
    <property type="match status" value="1"/>
</dbReference>
<dbReference type="InterPro" id="IPR022740">
    <property type="entry name" value="Polyphenol_oxidase_C"/>
</dbReference>
<dbReference type="InterPro" id="IPR002227">
    <property type="entry name" value="Tyrosinase_Cu-bd"/>
</dbReference>
<dbReference type="AlphaFoldDB" id="A0A835E634"/>
<feature type="region of interest" description="Disordered" evidence="8">
    <location>
        <begin position="1"/>
        <end position="59"/>
    </location>
</feature>
<proteinExistence type="inferred from homology"/>
<reference evidence="10" key="1">
    <citation type="submission" date="2020-07" db="EMBL/GenBank/DDBJ databases">
        <title>Genome sequence and genetic diversity analysis of an under-domesticated orphan crop, white fonio (Digitaria exilis).</title>
        <authorList>
            <person name="Bennetzen J.L."/>
            <person name="Chen S."/>
            <person name="Ma X."/>
            <person name="Wang X."/>
            <person name="Yssel A.E.J."/>
            <person name="Chaluvadi S.R."/>
            <person name="Johnson M."/>
            <person name="Gangashetty P."/>
            <person name="Hamidou F."/>
            <person name="Sanogo M.D."/>
            <person name="Zwaenepoel A."/>
            <person name="Wallace J."/>
            <person name="Van De Peer Y."/>
            <person name="Van Deynze A."/>
        </authorList>
    </citation>
    <scope>NUCLEOTIDE SEQUENCE</scope>
    <source>
        <tissue evidence="10">Leaves</tissue>
    </source>
</reference>
<dbReference type="InterPro" id="IPR008922">
    <property type="entry name" value="Di-copper_centre_dom_sf"/>
</dbReference>
<sequence length="669" mass="73908">MHGGGAMANAASTAPAYPSTTFSKSMNNTTTTASAARRPCHVRRRATSSRIRAATSSGRDDTNFNNLLWLPRRDVLAGLTLTGVTAFPGVAFADLPTIYEGCGRGESKVTDDLLGCDVINNLPCPPRKKVEVVNFADLPRPKNVRVRRPAHELTADEVARYKKALAKMKELSPSNPSSFAAQAAIHEAYCDGHYHIDPTEKNRKFDVHFSWIFAPWHRMYIYFYERMVNHYVDGKDAFALPYWSWDVPAGMAMPDMFKDATSPLYDQYRNPDHLDAVVDLDYHLGRKQLPPVTLEMKTSKPEFYEDAVDRNLGTMYHQMIRTGKGARCFLGDRFCTEANFNINEINKRSGRRLRKEVGELKGDASGSLERMAHTAVHVWAGRPGPPKDVKCTDPEAALGHDRELHCANDMGFLGSAARDPLFYSHHSNVDRLWHLWSTKLKGGKGFDEPEWLNTSFLFYDFVNDDDDTMRLVRVTVRDVLDTAKLGYTYSEPDKTTSGYKDWMDYKPTRRLSAPVTGTATTAAAAAKGGDAKGGEFSLELKVGETVVVPSVTRPARDESGMRPGVEVLVIDSIDFDPGSTTKFDVAINAPKESAEKVGPQYGEYAGSFASVQAAKEKPGDRRVVKLAIPIDDVLADLGVGAGVPVNVVIVPRAGDVKIGKAPKIEIQYC</sequence>
<keyword evidence="5" id="KW-0560">Oxidoreductase</keyword>
<keyword evidence="6" id="KW-0186">Copper</keyword>
<dbReference type="Proteomes" id="UP000636709">
    <property type="component" value="Unassembled WGS sequence"/>
</dbReference>
<dbReference type="Pfam" id="PF12143">
    <property type="entry name" value="PPO1_KFDV"/>
    <property type="match status" value="1"/>
</dbReference>
<evidence type="ECO:0000256" key="8">
    <source>
        <dbReference type="SAM" id="MobiDB-lite"/>
    </source>
</evidence>
<evidence type="ECO:0000259" key="9">
    <source>
        <dbReference type="PROSITE" id="PS00498"/>
    </source>
</evidence>
<accession>A0A835E634</accession>
<keyword evidence="3" id="KW-0479">Metal-binding</keyword>